<proteinExistence type="predicted"/>
<dbReference type="SUPFAM" id="SSF48452">
    <property type="entry name" value="TPR-like"/>
    <property type="match status" value="1"/>
</dbReference>
<dbReference type="Proteomes" id="UP000290545">
    <property type="component" value="Unassembled WGS sequence"/>
</dbReference>
<dbReference type="OrthoDB" id="9808374at2"/>
<dbReference type="InterPro" id="IPR011990">
    <property type="entry name" value="TPR-like_helical_dom_sf"/>
</dbReference>
<dbReference type="RefSeq" id="WP_129001203.1">
    <property type="nucleotide sequence ID" value="NZ_SDHZ01000001.1"/>
</dbReference>
<evidence type="ECO:0000313" key="3">
    <source>
        <dbReference type="Proteomes" id="UP000290545"/>
    </source>
</evidence>
<accession>A0A4Q1D861</accession>
<evidence type="ECO:0000256" key="1">
    <source>
        <dbReference type="SAM" id="SignalP"/>
    </source>
</evidence>
<dbReference type="PROSITE" id="PS51257">
    <property type="entry name" value="PROKAR_LIPOPROTEIN"/>
    <property type="match status" value="1"/>
</dbReference>
<keyword evidence="1" id="KW-0732">Signal</keyword>
<sequence>MKRMYALAIGVMMACAANVAVAQVKIPAPSPAQTVKQAFGLGDITVEYSRPALKGRKLLTDLAPAGKVWRTGANATTKITFTEDVKLEGKTVAAGTYGLYSVPNAGSWDIMLYKDLKLAGNVADYKTEDEVLRLKVKTVKGQFTESFTIAFDNVLPTSATMLLSWGTIAVPVKITCDIDSRIMASIEKSVASEKPAYFPAATYYYENGKDLSKALLWVNKALEQNPQAFYMMLLKARIELKMGDKKAALQSAQKTVALSEAAKNDDYVRMAKALITEAKK</sequence>
<reference evidence="2 3" key="1">
    <citation type="submission" date="2019-01" db="EMBL/GenBank/DDBJ databases">
        <title>Filimonas sp. strain TTM-71.</title>
        <authorList>
            <person name="Chen W.-M."/>
        </authorList>
    </citation>
    <scope>NUCLEOTIDE SEQUENCE [LARGE SCALE GENOMIC DNA]</scope>
    <source>
        <strain evidence="2 3">TTM-71</strain>
    </source>
</reference>
<dbReference type="Gene3D" id="1.25.40.1040">
    <property type="match status" value="1"/>
</dbReference>
<keyword evidence="3" id="KW-1185">Reference proteome</keyword>
<dbReference type="EMBL" id="SDHZ01000001">
    <property type="protein sequence ID" value="RXK85451.1"/>
    <property type="molecule type" value="Genomic_DNA"/>
</dbReference>
<dbReference type="AlphaFoldDB" id="A0A4Q1D861"/>
<feature type="signal peptide" evidence="1">
    <location>
        <begin position="1"/>
        <end position="22"/>
    </location>
</feature>
<feature type="chain" id="PRO_5020595505" evidence="1">
    <location>
        <begin position="23"/>
        <end position="280"/>
    </location>
</feature>
<evidence type="ECO:0000313" key="2">
    <source>
        <dbReference type="EMBL" id="RXK85451.1"/>
    </source>
</evidence>
<name>A0A4Q1D861_9BACT</name>
<dbReference type="InterPro" id="IPR021314">
    <property type="entry name" value="DUF2911"/>
</dbReference>
<gene>
    <name evidence="2" type="ORF">ESB13_01095</name>
</gene>
<comment type="caution">
    <text evidence="2">The sequence shown here is derived from an EMBL/GenBank/DDBJ whole genome shotgun (WGS) entry which is preliminary data.</text>
</comment>
<dbReference type="Pfam" id="PF11138">
    <property type="entry name" value="DUF2911"/>
    <property type="match status" value="1"/>
</dbReference>
<protein>
    <submittedName>
        <fullName evidence="2">DUF2911 domain-containing protein</fullName>
    </submittedName>
</protein>
<organism evidence="2 3">
    <name type="scientific">Filimonas effusa</name>
    <dbReference type="NCBI Taxonomy" id="2508721"/>
    <lineage>
        <taxon>Bacteria</taxon>
        <taxon>Pseudomonadati</taxon>
        <taxon>Bacteroidota</taxon>
        <taxon>Chitinophagia</taxon>
        <taxon>Chitinophagales</taxon>
        <taxon>Chitinophagaceae</taxon>
        <taxon>Filimonas</taxon>
    </lineage>
</organism>